<dbReference type="InterPro" id="IPR042252">
    <property type="entry name" value="MtfA_N"/>
</dbReference>
<protein>
    <submittedName>
        <fullName evidence="2">M90 family metallopeptidase</fullName>
    </submittedName>
</protein>
<dbReference type="CDD" id="cd20169">
    <property type="entry name" value="Peptidase_M90_mtfA"/>
    <property type="match status" value="1"/>
</dbReference>
<dbReference type="InterPro" id="IPR010384">
    <property type="entry name" value="MtfA_fam"/>
</dbReference>
<dbReference type="Gene3D" id="1.10.472.150">
    <property type="entry name" value="Glucose-regulated metallo-peptidase M90, N-terminal domain"/>
    <property type="match status" value="1"/>
</dbReference>
<keyword evidence="1" id="KW-0472">Membrane</keyword>
<dbReference type="RefSeq" id="WP_345972890.1">
    <property type="nucleotide sequence ID" value="NZ_CP147920.1"/>
</dbReference>
<dbReference type="PANTHER" id="PTHR30164">
    <property type="entry name" value="MTFA PEPTIDASE"/>
    <property type="match status" value="1"/>
</dbReference>
<dbReference type="SUPFAM" id="SSF55486">
    <property type="entry name" value="Metalloproteases ('zincins'), catalytic domain"/>
    <property type="match status" value="1"/>
</dbReference>
<reference evidence="2 3" key="1">
    <citation type="submission" date="2024-03" db="EMBL/GenBank/DDBJ databases">
        <title>Sulfurimonas sp. HSL3-1.</title>
        <authorList>
            <person name="Wang S."/>
        </authorList>
    </citation>
    <scope>NUCLEOTIDE SEQUENCE [LARGE SCALE GENOMIC DNA]</scope>
    <source>
        <strain evidence="2 3">HSL3-1</strain>
    </source>
</reference>
<sequence length="270" mass="31501">MTYPLALLSIFFLLFVLWAFIVYVRARRRNRLLETLRTMPFPQEWRRYLEWTVHYPHLEEDQRRSIERAVLRFVYTKPFSGVGLEVTEEMKVVIAFYACMIVRHRPESYDYPTLGGIIIYADGFLVDEYHEHGGIVSEQRAVLDGQSSHDTVVLAWPDVEAEAYHPSEYNVVIHEFAHLLDFEDGLTDGVPLLPRESAPKWEHVMAREFKHLAAAADHGHLSEKHQLLGTYAATDMAEFFAVASERYFMQPDAFEQHYPELYSLFSAYYG</sequence>
<dbReference type="Proteomes" id="UP001447842">
    <property type="component" value="Chromosome"/>
</dbReference>
<dbReference type="InterPro" id="IPR024079">
    <property type="entry name" value="MetalloPept_cat_dom_sf"/>
</dbReference>
<evidence type="ECO:0000313" key="2">
    <source>
        <dbReference type="EMBL" id="XAU15406.1"/>
    </source>
</evidence>
<proteinExistence type="predicted"/>
<dbReference type="Gene3D" id="3.40.390.10">
    <property type="entry name" value="Collagenase (Catalytic Domain)"/>
    <property type="match status" value="1"/>
</dbReference>
<keyword evidence="3" id="KW-1185">Reference proteome</keyword>
<evidence type="ECO:0000256" key="1">
    <source>
        <dbReference type="SAM" id="Phobius"/>
    </source>
</evidence>
<evidence type="ECO:0000313" key="3">
    <source>
        <dbReference type="Proteomes" id="UP001447842"/>
    </source>
</evidence>
<dbReference type="EMBL" id="CP147920">
    <property type="protein sequence ID" value="XAU15406.1"/>
    <property type="molecule type" value="Genomic_DNA"/>
</dbReference>
<keyword evidence="1" id="KW-1133">Transmembrane helix</keyword>
<feature type="transmembrane region" description="Helical" evidence="1">
    <location>
        <begin position="6"/>
        <end position="24"/>
    </location>
</feature>
<dbReference type="PANTHER" id="PTHR30164:SF2">
    <property type="entry name" value="PROTEIN MTFA"/>
    <property type="match status" value="1"/>
</dbReference>
<name>A0ABZ3HAY1_9BACT</name>
<dbReference type="Pfam" id="PF06167">
    <property type="entry name" value="Peptidase_M90"/>
    <property type="match status" value="1"/>
</dbReference>
<organism evidence="2 3">
    <name type="scientific">Sulfurimonas diazotrophicus</name>
    <dbReference type="NCBI Taxonomy" id="3131939"/>
    <lineage>
        <taxon>Bacteria</taxon>
        <taxon>Pseudomonadati</taxon>
        <taxon>Campylobacterota</taxon>
        <taxon>Epsilonproteobacteria</taxon>
        <taxon>Campylobacterales</taxon>
        <taxon>Sulfurimonadaceae</taxon>
        <taxon>Sulfurimonas</taxon>
    </lineage>
</organism>
<keyword evidence="1" id="KW-0812">Transmembrane</keyword>
<gene>
    <name evidence="2" type="ORF">WCY31_01595</name>
</gene>
<accession>A0ABZ3HAY1</accession>